<accession>A0A6J3LS50</accession>
<evidence type="ECO:0000256" key="1">
    <source>
        <dbReference type="SAM" id="SignalP"/>
    </source>
</evidence>
<organism evidence="3">
    <name type="scientific">Dissoconium aciculare CBS 342.82</name>
    <dbReference type="NCBI Taxonomy" id="1314786"/>
    <lineage>
        <taxon>Eukaryota</taxon>
        <taxon>Fungi</taxon>
        <taxon>Dikarya</taxon>
        <taxon>Ascomycota</taxon>
        <taxon>Pezizomycotina</taxon>
        <taxon>Dothideomycetes</taxon>
        <taxon>Dothideomycetidae</taxon>
        <taxon>Mycosphaerellales</taxon>
        <taxon>Dissoconiaceae</taxon>
        <taxon>Dissoconium</taxon>
    </lineage>
</organism>
<keyword evidence="2" id="KW-1185">Reference proteome</keyword>
<dbReference type="Proteomes" id="UP000504637">
    <property type="component" value="Unplaced"/>
</dbReference>
<reference evidence="3" key="2">
    <citation type="submission" date="2020-04" db="EMBL/GenBank/DDBJ databases">
        <authorList>
            <consortium name="NCBI Genome Project"/>
        </authorList>
    </citation>
    <scope>NUCLEOTIDE SEQUENCE</scope>
    <source>
        <strain evidence="3">CBS 342.82</strain>
    </source>
</reference>
<protein>
    <submittedName>
        <fullName evidence="3">Uncharacterized protein</fullName>
    </submittedName>
</protein>
<dbReference type="AlphaFoldDB" id="A0A6J3LS50"/>
<keyword evidence="1" id="KW-0732">Signal</keyword>
<dbReference type="RefSeq" id="XP_033455661.1">
    <property type="nucleotide sequence ID" value="XM_033608073.1"/>
</dbReference>
<dbReference type="GeneID" id="54365872"/>
<reference evidence="3" key="1">
    <citation type="submission" date="2020-01" db="EMBL/GenBank/DDBJ databases">
        <authorList>
            <consortium name="DOE Joint Genome Institute"/>
            <person name="Haridas S."/>
            <person name="Albert R."/>
            <person name="Binder M."/>
            <person name="Bloem J."/>
            <person name="Labutti K."/>
            <person name="Salamov A."/>
            <person name="Andreopoulos B."/>
            <person name="Baker S.E."/>
            <person name="Barry K."/>
            <person name="Bills G."/>
            <person name="Bluhm B.H."/>
            <person name="Cannon C."/>
            <person name="Castanera R."/>
            <person name="Culley D.E."/>
            <person name="Daum C."/>
            <person name="Ezra D."/>
            <person name="Gonzalez J.B."/>
            <person name="Henrissat B."/>
            <person name="Kuo A."/>
            <person name="Liang C."/>
            <person name="Lipzen A."/>
            <person name="Lutzoni F."/>
            <person name="Magnuson J."/>
            <person name="Mondo S."/>
            <person name="Nolan M."/>
            <person name="Ohm R."/>
            <person name="Pangilinan J."/>
            <person name="Park H.-J."/>
            <person name="Ramirez L."/>
            <person name="Alfaro M."/>
            <person name="Sun H."/>
            <person name="Tritt A."/>
            <person name="Yoshinaga Y."/>
            <person name="Zwiers L.-H."/>
            <person name="Turgeon B.G."/>
            <person name="Goodwin S.B."/>
            <person name="Spatafora J.W."/>
            <person name="Crous P.W."/>
            <person name="Grigoriev I.V."/>
        </authorList>
    </citation>
    <scope>NUCLEOTIDE SEQUENCE</scope>
    <source>
        <strain evidence="3">CBS 342.82</strain>
    </source>
</reference>
<evidence type="ECO:0000313" key="2">
    <source>
        <dbReference type="Proteomes" id="UP000504637"/>
    </source>
</evidence>
<name>A0A6J3LS50_9PEZI</name>
<proteinExistence type="predicted"/>
<feature type="chain" id="PRO_5026777699" evidence="1">
    <location>
        <begin position="19"/>
        <end position="281"/>
    </location>
</feature>
<reference evidence="3" key="3">
    <citation type="submission" date="2025-08" db="UniProtKB">
        <authorList>
            <consortium name="RefSeq"/>
        </authorList>
    </citation>
    <scope>IDENTIFICATION</scope>
    <source>
        <strain evidence="3">CBS 342.82</strain>
    </source>
</reference>
<evidence type="ECO:0000313" key="3">
    <source>
        <dbReference type="RefSeq" id="XP_033455661.1"/>
    </source>
</evidence>
<gene>
    <name evidence="3" type="ORF">K489DRAFT_413689</name>
</gene>
<feature type="signal peptide" evidence="1">
    <location>
        <begin position="1"/>
        <end position="18"/>
    </location>
</feature>
<sequence>MQNFSVTWLLAMASYAHAGAQVPSVPYSDPAVAAASNIIIKSGLQSLCSSILGYTAPTSTVTSTTTVTPTSIYVDIIYATTYYTTDSYTRTTTAYSTNALQRRRLTSTAAGPLKTFAPNIITSACELAAPRVTVTATVTSTAPEITSTVSPTDLQSLVSYVPIATATTTVGIDCGVISQESRTGVGGRLNADGIYESGLYNCTTSAFEDYTILQSLYIYSVSYGYRADGIRYCELYQKRKAKQVIAETTAKGPDLFTYFDTECFLTKSTTTAAIVAPTSTI</sequence>